<proteinExistence type="predicted"/>
<name>A0A2M3ZRF1_9DIPT</name>
<protein>
    <submittedName>
        <fullName evidence="2">Putative secreted peptide</fullName>
    </submittedName>
</protein>
<feature type="chain" id="PRO_5014785620" evidence="1">
    <location>
        <begin position="22"/>
        <end position="158"/>
    </location>
</feature>
<feature type="signal peptide" evidence="1">
    <location>
        <begin position="1"/>
        <end position="21"/>
    </location>
</feature>
<sequence length="158" mass="17300">MSSVRMIPSVLLLHLQPSVNSHLLCLNASHDLSVKKGYAIKRRQLQPHARAQQVNKKKVVLVLSQQLALQMEAALMLRPKAADVLVHCRNRVSHLNISPGASVDHIGGVAIVQLLEIQGLNLQNKSSKYQFVVKGAAGFATDPGIRILLVQWVVTVPL</sequence>
<accession>A0A2M3ZRF1</accession>
<reference evidence="2" key="1">
    <citation type="submission" date="2018-01" db="EMBL/GenBank/DDBJ databases">
        <title>An insight into the sialome of Amazonian anophelines.</title>
        <authorList>
            <person name="Ribeiro J.M."/>
            <person name="Scarpassa V."/>
            <person name="Calvo E."/>
        </authorList>
    </citation>
    <scope>NUCLEOTIDE SEQUENCE</scope>
    <source>
        <tissue evidence="2">Salivary glands</tissue>
    </source>
</reference>
<organism evidence="2">
    <name type="scientific">Anopheles braziliensis</name>
    <dbReference type="NCBI Taxonomy" id="58242"/>
    <lineage>
        <taxon>Eukaryota</taxon>
        <taxon>Metazoa</taxon>
        <taxon>Ecdysozoa</taxon>
        <taxon>Arthropoda</taxon>
        <taxon>Hexapoda</taxon>
        <taxon>Insecta</taxon>
        <taxon>Pterygota</taxon>
        <taxon>Neoptera</taxon>
        <taxon>Endopterygota</taxon>
        <taxon>Diptera</taxon>
        <taxon>Nematocera</taxon>
        <taxon>Culicoidea</taxon>
        <taxon>Culicidae</taxon>
        <taxon>Anophelinae</taxon>
        <taxon>Anopheles</taxon>
    </lineage>
</organism>
<evidence type="ECO:0000256" key="1">
    <source>
        <dbReference type="SAM" id="SignalP"/>
    </source>
</evidence>
<evidence type="ECO:0000313" key="2">
    <source>
        <dbReference type="EMBL" id="MBW31136.1"/>
    </source>
</evidence>
<dbReference type="AlphaFoldDB" id="A0A2M3ZRF1"/>
<dbReference type="EMBL" id="GGFM01010385">
    <property type="protein sequence ID" value="MBW31136.1"/>
    <property type="molecule type" value="Transcribed_RNA"/>
</dbReference>
<keyword evidence="1" id="KW-0732">Signal</keyword>